<evidence type="ECO:0000259" key="11">
    <source>
        <dbReference type="Pfam" id="PF01094"/>
    </source>
</evidence>
<feature type="signal peptide" evidence="10">
    <location>
        <begin position="1"/>
        <end position="18"/>
    </location>
</feature>
<evidence type="ECO:0000256" key="2">
    <source>
        <dbReference type="ARBA" id="ARBA00022475"/>
    </source>
</evidence>
<dbReference type="PROSITE" id="PS00979">
    <property type="entry name" value="G_PROTEIN_RECEP_F3_1"/>
    <property type="match status" value="1"/>
</dbReference>
<name>A0A9R0DEN7_SPOFR</name>
<gene>
    <name evidence="13" type="primary">LOC118276036</name>
</gene>
<accession>A0A9R0DEN7</accession>
<evidence type="ECO:0000256" key="7">
    <source>
        <dbReference type="ARBA" id="ARBA00023170"/>
    </source>
</evidence>
<protein>
    <submittedName>
        <fullName evidence="13">Metabotropic glutamate receptor 5</fullName>
    </submittedName>
</protein>
<keyword evidence="4" id="KW-1133">Transmembrane helix</keyword>
<dbReference type="Pfam" id="PF01094">
    <property type="entry name" value="ANF_receptor"/>
    <property type="match status" value="1"/>
</dbReference>
<dbReference type="FunFam" id="3.40.50.2300:FF:000145">
    <property type="entry name" value="Glutamate receptor, metabotropic"/>
    <property type="match status" value="1"/>
</dbReference>
<dbReference type="OrthoDB" id="425344at2759"/>
<keyword evidence="7 13" id="KW-0675">Receptor</keyword>
<feature type="domain" description="Receptor ligand binding region" evidence="11">
    <location>
        <begin position="65"/>
        <end position="337"/>
    </location>
</feature>
<evidence type="ECO:0000256" key="3">
    <source>
        <dbReference type="ARBA" id="ARBA00022692"/>
    </source>
</evidence>
<evidence type="ECO:0000256" key="4">
    <source>
        <dbReference type="ARBA" id="ARBA00022989"/>
    </source>
</evidence>
<keyword evidence="3" id="KW-0812">Transmembrane</keyword>
<keyword evidence="8" id="KW-0325">Glycoprotein</keyword>
<proteinExistence type="predicted"/>
<evidence type="ECO:0000256" key="8">
    <source>
        <dbReference type="ARBA" id="ARBA00023180"/>
    </source>
</evidence>
<sequence>MHARHALVVAAAWLVARAAPAASESARVRGAVRFGALFAVHGAPTEARAGAACGVVREHYGIQRVEATLMALDAINADPRLLPWLRLGADLRDSCWAAPTALRQTIDLVRDAIAPSQALRRRSLSSGKAGLCSTTSELGRAPATPLVAVLGPGASSAAVQVQNLLQLFSIPQVSYSATARELSDRARFSTFFRVVPSDKHQARLLVALLRAHNWTYVHALHTDESYGQSGMAAFREEAARGGVCVAREVALRAAPSAAAVDAALARLARGPRVAVCWCEGRTARALLAGLARAPRRLRLVASDGWADRRDVVDGLEHAALHALTLRIRSPYLNHFDRHYLALTPLNNSRNPWFQVFTYNS</sequence>
<reference evidence="13" key="1">
    <citation type="submission" date="2025-08" db="UniProtKB">
        <authorList>
            <consortium name="RefSeq"/>
        </authorList>
    </citation>
    <scope>IDENTIFICATION</scope>
    <source>
        <tissue evidence="13">Whole larval tissue</tissue>
    </source>
</reference>
<dbReference type="InterPro" id="IPR028082">
    <property type="entry name" value="Peripla_BP_I"/>
</dbReference>
<dbReference type="InterPro" id="IPR001828">
    <property type="entry name" value="ANF_lig-bd_rcpt"/>
</dbReference>
<evidence type="ECO:0000256" key="9">
    <source>
        <dbReference type="ARBA" id="ARBA00023224"/>
    </source>
</evidence>
<evidence type="ECO:0000313" key="12">
    <source>
        <dbReference type="Proteomes" id="UP000829999"/>
    </source>
</evidence>
<evidence type="ECO:0000256" key="1">
    <source>
        <dbReference type="ARBA" id="ARBA00004651"/>
    </source>
</evidence>
<keyword evidence="5" id="KW-0297">G-protein coupled receptor</keyword>
<evidence type="ECO:0000256" key="5">
    <source>
        <dbReference type="ARBA" id="ARBA00023040"/>
    </source>
</evidence>
<dbReference type="InterPro" id="IPR017979">
    <property type="entry name" value="GPCR_3_CS"/>
</dbReference>
<keyword evidence="6" id="KW-0472">Membrane</keyword>
<dbReference type="InterPro" id="IPR000337">
    <property type="entry name" value="GPCR_3"/>
</dbReference>
<dbReference type="PANTHER" id="PTHR24060">
    <property type="entry name" value="METABOTROPIC GLUTAMATE RECEPTOR"/>
    <property type="match status" value="1"/>
</dbReference>
<dbReference type="SUPFAM" id="SSF53822">
    <property type="entry name" value="Periplasmic binding protein-like I"/>
    <property type="match status" value="1"/>
</dbReference>
<dbReference type="GeneID" id="118276036"/>
<keyword evidence="10" id="KW-0732">Signal</keyword>
<dbReference type="Proteomes" id="UP000829999">
    <property type="component" value="Chromosome 31"/>
</dbReference>
<evidence type="ECO:0000256" key="10">
    <source>
        <dbReference type="SAM" id="SignalP"/>
    </source>
</evidence>
<evidence type="ECO:0000313" key="13">
    <source>
        <dbReference type="RefSeq" id="XP_035450058.2"/>
    </source>
</evidence>
<dbReference type="InterPro" id="IPR050726">
    <property type="entry name" value="mGluR"/>
</dbReference>
<dbReference type="GO" id="GO:0005886">
    <property type="term" value="C:plasma membrane"/>
    <property type="evidence" value="ECO:0007669"/>
    <property type="project" value="UniProtKB-SubCell"/>
</dbReference>
<feature type="chain" id="PRO_5040403898" evidence="10">
    <location>
        <begin position="19"/>
        <end position="360"/>
    </location>
</feature>
<organism evidence="12 13">
    <name type="scientific">Spodoptera frugiperda</name>
    <name type="common">Fall armyworm</name>
    <dbReference type="NCBI Taxonomy" id="7108"/>
    <lineage>
        <taxon>Eukaryota</taxon>
        <taxon>Metazoa</taxon>
        <taxon>Ecdysozoa</taxon>
        <taxon>Arthropoda</taxon>
        <taxon>Hexapoda</taxon>
        <taxon>Insecta</taxon>
        <taxon>Pterygota</taxon>
        <taxon>Neoptera</taxon>
        <taxon>Endopterygota</taxon>
        <taxon>Lepidoptera</taxon>
        <taxon>Glossata</taxon>
        <taxon>Ditrysia</taxon>
        <taxon>Noctuoidea</taxon>
        <taxon>Noctuidae</taxon>
        <taxon>Amphipyrinae</taxon>
        <taxon>Spodoptera</taxon>
    </lineage>
</organism>
<dbReference type="RefSeq" id="XP_035450058.2">
    <property type="nucleotide sequence ID" value="XM_035594165.2"/>
</dbReference>
<dbReference type="AlphaFoldDB" id="A0A9R0DEN7"/>
<keyword evidence="9" id="KW-0807">Transducer</keyword>
<keyword evidence="12" id="KW-1185">Reference proteome</keyword>
<evidence type="ECO:0000256" key="6">
    <source>
        <dbReference type="ARBA" id="ARBA00023136"/>
    </source>
</evidence>
<comment type="subcellular location">
    <subcellularLocation>
        <location evidence="1">Cell membrane</location>
        <topology evidence="1">Multi-pass membrane protein</topology>
    </subcellularLocation>
</comment>
<dbReference type="SMR" id="A0A9R0DEN7"/>
<keyword evidence="2" id="KW-1003">Cell membrane</keyword>
<dbReference type="Gene3D" id="3.40.50.2300">
    <property type="match status" value="1"/>
</dbReference>
<dbReference type="PRINTS" id="PR00248">
    <property type="entry name" value="GPCRMGR"/>
</dbReference>
<dbReference type="GO" id="GO:0004930">
    <property type="term" value="F:G protein-coupled receptor activity"/>
    <property type="evidence" value="ECO:0007669"/>
    <property type="project" value="UniProtKB-KW"/>
</dbReference>